<dbReference type="EMBL" id="JBHSSC010000006">
    <property type="protein sequence ID" value="MFC6180090.1"/>
    <property type="molecule type" value="Genomic_DNA"/>
</dbReference>
<evidence type="ECO:0000256" key="1">
    <source>
        <dbReference type="SAM" id="SignalP"/>
    </source>
</evidence>
<evidence type="ECO:0000313" key="4">
    <source>
        <dbReference type="Proteomes" id="UP001596282"/>
    </source>
</evidence>
<feature type="chain" id="PRO_5046478775" evidence="1">
    <location>
        <begin position="23"/>
        <end position="216"/>
    </location>
</feature>
<dbReference type="SUPFAM" id="SSF51735">
    <property type="entry name" value="NAD(P)-binding Rossmann-fold domains"/>
    <property type="match status" value="1"/>
</dbReference>
<dbReference type="RefSeq" id="WP_137629304.1">
    <property type="nucleotide sequence ID" value="NZ_BJDJ01000020.1"/>
</dbReference>
<keyword evidence="4" id="KW-1185">Reference proteome</keyword>
<feature type="signal peptide" evidence="1">
    <location>
        <begin position="1"/>
        <end position="22"/>
    </location>
</feature>
<protein>
    <submittedName>
        <fullName evidence="3">NAD(P)-dependent oxidoreductase</fullName>
    </submittedName>
</protein>
<dbReference type="PANTHER" id="PTHR43355">
    <property type="entry name" value="FLAVIN REDUCTASE (NADPH)"/>
    <property type="match status" value="1"/>
</dbReference>
<dbReference type="PANTHER" id="PTHR43355:SF2">
    <property type="entry name" value="FLAVIN REDUCTASE (NADPH)"/>
    <property type="match status" value="1"/>
</dbReference>
<dbReference type="InterPro" id="IPR016040">
    <property type="entry name" value="NAD(P)-bd_dom"/>
</dbReference>
<dbReference type="Pfam" id="PF13460">
    <property type="entry name" value="NAD_binding_10"/>
    <property type="match status" value="1"/>
</dbReference>
<evidence type="ECO:0000259" key="2">
    <source>
        <dbReference type="Pfam" id="PF13460"/>
    </source>
</evidence>
<dbReference type="InterPro" id="IPR036291">
    <property type="entry name" value="NAD(P)-bd_dom_sf"/>
</dbReference>
<proteinExistence type="predicted"/>
<evidence type="ECO:0000313" key="3">
    <source>
        <dbReference type="EMBL" id="MFC6180090.1"/>
    </source>
</evidence>
<sequence length="216" mass="22544">MKLMIIGATGMAGSAITTLALAHGHQVTAVGRSATKLAQLPADTNLTTLAQDAFTLTTTDLTAVDVVVDAMATPPDQAYLHVDLATKLVAQLRGTTQPRLVFILGAGSLTTGSDQHLFVNDIAADPANASFLSIPQNQLKELTFLRTVDNVNWVGISPAADFHAGQATTMLTGTDTLLVNQAGQSVTTAGTMAQAVVNEIEQPAHHQTRFTVANAD</sequence>
<dbReference type="Proteomes" id="UP001596282">
    <property type="component" value="Unassembled WGS sequence"/>
</dbReference>
<dbReference type="Gene3D" id="3.40.50.720">
    <property type="entry name" value="NAD(P)-binding Rossmann-like Domain"/>
    <property type="match status" value="1"/>
</dbReference>
<accession>A0ABW1RX30</accession>
<gene>
    <name evidence="3" type="ORF">ACFP5Y_02485</name>
</gene>
<comment type="caution">
    <text evidence="3">The sequence shown here is derived from an EMBL/GenBank/DDBJ whole genome shotgun (WGS) entry which is preliminary data.</text>
</comment>
<reference evidence="4" key="1">
    <citation type="journal article" date="2019" name="Int. J. Syst. Evol. Microbiol.">
        <title>The Global Catalogue of Microorganisms (GCM) 10K type strain sequencing project: providing services to taxonomists for standard genome sequencing and annotation.</title>
        <authorList>
            <consortium name="The Broad Institute Genomics Platform"/>
            <consortium name="The Broad Institute Genome Sequencing Center for Infectious Disease"/>
            <person name="Wu L."/>
            <person name="Ma J."/>
        </authorList>
    </citation>
    <scope>NUCLEOTIDE SEQUENCE [LARGE SCALE GENOMIC DNA]</scope>
    <source>
        <strain evidence="4">CCM 8933</strain>
    </source>
</reference>
<feature type="domain" description="NAD(P)-binding" evidence="2">
    <location>
        <begin position="7"/>
        <end position="200"/>
    </location>
</feature>
<name>A0ABW1RX30_9LACO</name>
<organism evidence="3 4">
    <name type="scientific">Lactiplantibacillus daowaiensis</name>
    <dbReference type="NCBI Taxonomy" id="2559918"/>
    <lineage>
        <taxon>Bacteria</taxon>
        <taxon>Bacillati</taxon>
        <taxon>Bacillota</taxon>
        <taxon>Bacilli</taxon>
        <taxon>Lactobacillales</taxon>
        <taxon>Lactobacillaceae</taxon>
        <taxon>Lactiplantibacillus</taxon>
    </lineage>
</organism>
<dbReference type="InterPro" id="IPR051606">
    <property type="entry name" value="Polyketide_Oxido-like"/>
</dbReference>
<keyword evidence="1" id="KW-0732">Signal</keyword>